<keyword evidence="2" id="KW-1185">Reference proteome</keyword>
<name>M7TSW1_EUTLA</name>
<gene>
    <name evidence="1" type="ORF">UCREL1_3240</name>
</gene>
<dbReference type="EMBL" id="KB706023">
    <property type="protein sequence ID" value="EMR69750.1"/>
    <property type="molecule type" value="Genomic_DNA"/>
</dbReference>
<evidence type="ECO:0000313" key="1">
    <source>
        <dbReference type="EMBL" id="EMR69750.1"/>
    </source>
</evidence>
<dbReference type="OrthoDB" id="437457at2759"/>
<dbReference type="AlphaFoldDB" id="M7TSW1"/>
<dbReference type="eggNOG" id="ENOG502S9G7">
    <property type="taxonomic scope" value="Eukaryota"/>
</dbReference>
<proteinExistence type="predicted"/>
<protein>
    <submittedName>
        <fullName evidence="1">Putative ectomycorrhiza-upregulated zf-mynd domain-containing protein</fullName>
    </submittedName>
</protein>
<evidence type="ECO:0000313" key="2">
    <source>
        <dbReference type="Proteomes" id="UP000012174"/>
    </source>
</evidence>
<dbReference type="KEGG" id="ela:UCREL1_3240"/>
<reference evidence="2" key="1">
    <citation type="journal article" date="2013" name="Genome Announc.">
        <title>Draft genome sequence of the grapevine dieback fungus Eutypa lata UCR-EL1.</title>
        <authorList>
            <person name="Blanco-Ulate B."/>
            <person name="Rolshausen P.E."/>
            <person name="Cantu D."/>
        </authorList>
    </citation>
    <scope>NUCLEOTIDE SEQUENCE [LARGE SCALE GENOMIC DNA]</scope>
    <source>
        <strain evidence="2">UCR-EL1</strain>
    </source>
</reference>
<dbReference type="Proteomes" id="UP000012174">
    <property type="component" value="Unassembled WGS sequence"/>
</dbReference>
<dbReference type="STRING" id="1287681.M7TSW1"/>
<accession>M7TSW1</accession>
<organism evidence="1 2">
    <name type="scientific">Eutypa lata (strain UCR-EL1)</name>
    <name type="common">Grapevine dieback disease fungus</name>
    <name type="synonym">Eutypa armeniacae</name>
    <dbReference type="NCBI Taxonomy" id="1287681"/>
    <lineage>
        <taxon>Eukaryota</taxon>
        <taxon>Fungi</taxon>
        <taxon>Dikarya</taxon>
        <taxon>Ascomycota</taxon>
        <taxon>Pezizomycotina</taxon>
        <taxon>Sordariomycetes</taxon>
        <taxon>Xylariomycetidae</taxon>
        <taxon>Xylariales</taxon>
        <taxon>Diatrypaceae</taxon>
        <taxon>Eutypa</taxon>
    </lineage>
</organism>
<sequence>MIEADHPVFSNSVPHVPGLIGIPLVFHRVGTQSIHQFELDNQIVTYLNINAATGFAPPEWQSHVGTVIVARKDKKSLLPQHLEGVWMYCDRILDIFGNGNGAPTQLYNRKAFETWWEDYCANEKRIRLGTGGEKDPDDWRAVRSPYEM</sequence>
<dbReference type="HOGENOM" id="CLU_147498_0_0_1"/>
<dbReference type="OMA" id="FETWFEN"/>